<dbReference type="EMBL" id="FRFC01000003">
    <property type="protein sequence ID" value="SHO44758.1"/>
    <property type="molecule type" value="Genomic_DNA"/>
</dbReference>
<dbReference type="AlphaFoldDB" id="A0A2H1EGQ7"/>
<gene>
    <name evidence="2" type="ORF">NSIN_20429</name>
</gene>
<reference evidence="3" key="1">
    <citation type="submission" date="2016-12" db="EMBL/GenBank/DDBJ databases">
        <authorList>
            <person name="Herbold C."/>
        </authorList>
    </citation>
    <scope>NUCLEOTIDE SEQUENCE [LARGE SCALE GENOMIC DNA]</scope>
</reference>
<proteinExistence type="predicted"/>
<dbReference type="Proteomes" id="UP000232412">
    <property type="component" value="Unassembled WGS sequence"/>
</dbReference>
<protein>
    <submittedName>
        <fullName evidence="2">Uncharacterized protein</fullName>
    </submittedName>
</protein>
<accession>A0A2H1EGQ7</accession>
<evidence type="ECO:0000313" key="2">
    <source>
        <dbReference type="EMBL" id="SHO44758.1"/>
    </source>
</evidence>
<sequence length="44" mass="5326">MKDKKSKKKEDDLEWEHEKAKEELHQAELAEGYEQDEKFEESSD</sequence>
<evidence type="ECO:0000313" key="3">
    <source>
        <dbReference type="Proteomes" id="UP000232412"/>
    </source>
</evidence>
<name>A0A2H1EGQ7_9ARCH</name>
<feature type="compositionally biased region" description="Basic and acidic residues" evidence="1">
    <location>
        <begin position="1"/>
        <end position="28"/>
    </location>
</feature>
<organism evidence="2 3">
    <name type="scientific">Nitrosotalea sinensis</name>
    <dbReference type="NCBI Taxonomy" id="1499975"/>
    <lineage>
        <taxon>Archaea</taxon>
        <taxon>Nitrososphaerota</taxon>
        <taxon>Nitrososphaeria</taxon>
        <taxon>Nitrosotaleales</taxon>
        <taxon>Nitrosotaleaceae</taxon>
        <taxon>Nitrosotalea</taxon>
    </lineage>
</organism>
<feature type="region of interest" description="Disordered" evidence="1">
    <location>
        <begin position="1"/>
        <end position="44"/>
    </location>
</feature>
<keyword evidence="3" id="KW-1185">Reference proteome</keyword>
<evidence type="ECO:0000256" key="1">
    <source>
        <dbReference type="SAM" id="MobiDB-lite"/>
    </source>
</evidence>
<dbReference type="RefSeq" id="WP_281259590.1">
    <property type="nucleotide sequence ID" value="NZ_FRFC01000003.1"/>
</dbReference>
<feature type="compositionally biased region" description="Acidic residues" evidence="1">
    <location>
        <begin position="31"/>
        <end position="44"/>
    </location>
</feature>